<protein>
    <submittedName>
        <fullName evidence="1">Uncharacterized protein</fullName>
    </submittedName>
</protein>
<dbReference type="AlphaFoldDB" id="A0A397TJR4"/>
<keyword evidence="2" id="KW-1185">Reference proteome</keyword>
<dbReference type="Proteomes" id="UP000265703">
    <property type="component" value="Unassembled WGS sequence"/>
</dbReference>
<evidence type="ECO:0000313" key="2">
    <source>
        <dbReference type="Proteomes" id="UP000265703"/>
    </source>
</evidence>
<name>A0A397TJR4_9GLOM</name>
<evidence type="ECO:0000313" key="1">
    <source>
        <dbReference type="EMBL" id="RIA96697.1"/>
    </source>
</evidence>
<sequence length="134" mass="15630">MSTAPATINPVATIMQPRLLTRGRFFHCTLNDGKFFLITYKLIRGDSDSSNDVDPDYNLNYDHEYVYLFHTVYYYVRCKFLPHSNVEDLLNKELDMNTLRNGPSLTPQQKLDLEESLVLKLYLRLSQETDEIST</sequence>
<gene>
    <name evidence="1" type="ORF">C1645_815006</name>
</gene>
<comment type="caution">
    <text evidence="1">The sequence shown here is derived from an EMBL/GenBank/DDBJ whole genome shotgun (WGS) entry which is preliminary data.</text>
</comment>
<organism evidence="1 2">
    <name type="scientific">Glomus cerebriforme</name>
    <dbReference type="NCBI Taxonomy" id="658196"/>
    <lineage>
        <taxon>Eukaryota</taxon>
        <taxon>Fungi</taxon>
        <taxon>Fungi incertae sedis</taxon>
        <taxon>Mucoromycota</taxon>
        <taxon>Glomeromycotina</taxon>
        <taxon>Glomeromycetes</taxon>
        <taxon>Glomerales</taxon>
        <taxon>Glomeraceae</taxon>
        <taxon>Glomus</taxon>
    </lineage>
</organism>
<proteinExistence type="predicted"/>
<reference evidence="1 2" key="1">
    <citation type="submission" date="2018-06" db="EMBL/GenBank/DDBJ databases">
        <title>Comparative genomics reveals the genomic features of Rhizophagus irregularis, R. cerebriforme, R. diaphanum and Gigaspora rosea, and their symbiotic lifestyle signature.</title>
        <authorList>
            <person name="Morin E."/>
            <person name="San Clemente H."/>
            <person name="Chen E.C.H."/>
            <person name="De La Providencia I."/>
            <person name="Hainaut M."/>
            <person name="Kuo A."/>
            <person name="Kohler A."/>
            <person name="Murat C."/>
            <person name="Tang N."/>
            <person name="Roy S."/>
            <person name="Loubradou J."/>
            <person name="Henrissat B."/>
            <person name="Grigoriev I.V."/>
            <person name="Corradi N."/>
            <person name="Roux C."/>
            <person name="Martin F.M."/>
        </authorList>
    </citation>
    <scope>NUCLEOTIDE SEQUENCE [LARGE SCALE GENOMIC DNA]</scope>
    <source>
        <strain evidence="1 2">DAOM 227022</strain>
    </source>
</reference>
<accession>A0A397TJR4</accession>
<dbReference type="EMBL" id="QKYT01000040">
    <property type="protein sequence ID" value="RIA96697.1"/>
    <property type="molecule type" value="Genomic_DNA"/>
</dbReference>
<dbReference type="OrthoDB" id="2316250at2759"/>